<evidence type="ECO:0000256" key="6">
    <source>
        <dbReference type="ARBA" id="ARBA00023136"/>
    </source>
</evidence>
<evidence type="ECO:0000256" key="7">
    <source>
        <dbReference type="ARBA" id="ARBA00029447"/>
    </source>
</evidence>
<dbReference type="CDD" id="cd12912">
    <property type="entry name" value="PDC2_MCP_like"/>
    <property type="match status" value="1"/>
</dbReference>
<keyword evidence="2" id="KW-1003">Cell membrane</keyword>
<dbReference type="InterPro" id="IPR051310">
    <property type="entry name" value="MCP_chemotaxis"/>
</dbReference>
<comment type="subcellular location">
    <subcellularLocation>
        <location evidence="1">Cell membrane</location>
        <topology evidence="1">Multi-pass membrane protein</topology>
    </subcellularLocation>
</comment>
<dbReference type="PRINTS" id="PR00260">
    <property type="entry name" value="CHEMTRNSDUCR"/>
</dbReference>
<dbReference type="GO" id="GO:0004888">
    <property type="term" value="F:transmembrane signaling receptor activity"/>
    <property type="evidence" value="ECO:0007669"/>
    <property type="project" value="InterPro"/>
</dbReference>
<feature type="transmembrane region" description="Helical" evidence="10">
    <location>
        <begin position="33"/>
        <end position="55"/>
    </location>
</feature>
<evidence type="ECO:0000256" key="9">
    <source>
        <dbReference type="SAM" id="MobiDB-lite"/>
    </source>
</evidence>
<dbReference type="Pfam" id="PF00015">
    <property type="entry name" value="MCPsignal"/>
    <property type="match status" value="1"/>
</dbReference>
<feature type="compositionally biased region" description="Low complexity" evidence="9">
    <location>
        <begin position="352"/>
        <end position="367"/>
    </location>
</feature>
<dbReference type="PROSITE" id="PS50111">
    <property type="entry name" value="CHEMOTAXIS_TRANSDUC_2"/>
    <property type="match status" value="1"/>
</dbReference>
<keyword evidence="8" id="KW-0807">Transducer</keyword>
<feature type="domain" description="Methyl-accepting transducer" evidence="11">
    <location>
        <begin position="344"/>
        <end position="573"/>
    </location>
</feature>
<dbReference type="GO" id="GO:0007165">
    <property type="term" value="P:signal transduction"/>
    <property type="evidence" value="ECO:0007669"/>
    <property type="project" value="UniProtKB-KW"/>
</dbReference>
<sequence>MKILSVFGDIPMDTISETKKGNAMNRKSLQNRILAPTILLVIVIMGISTGISYFMSSRAFRENAIESLAMSTRNTTELIDVWIEDARGVIATLASRTEFEALLENDTEQTRTRANEELAQLIKHLGVFSYINIANAKGEVRASTIPESIGKIKVPDREYFQKAMRGEVNISTLYLARTTGKPAFSIAAPIRSGNTVIGILFGVPDLTKFSEKFVDPVRIGKDGHLFLFDASGIVFAHRDKSLIMKLNLKETDWGKKLLQVGKGLATYEDQGIQHSAFLSTCNHVDWTVIGSIPSSEILARSRSMAFNNLLVLVIGLAAILLSMYFIIRAIVAPISRITDGLHNAADEVASASNEVSSTSQSLSQGASEQASSIEETSASLEQMALTTKKNAENARQAKEIMTKARQVVERVGGHVNTMTEAIEEVYRSSDETGKIIKTIDEIAFQTNLLALNAAVEAARAGEAGAGFAVVADEVRNLAVRASEAAHTTSSLIAATIATVHKSSELTAQTKSAFMENILLTENAGSLIDEIAAASQEQAQGIEQISKAVSEMDKVVQHNAASAEQSSAAAEEMNSQAIQMKQYADDLAHIITGK</sequence>
<organism evidence="12">
    <name type="scientific">Desulfatirhabdium butyrativorans</name>
    <dbReference type="NCBI Taxonomy" id="340467"/>
    <lineage>
        <taxon>Bacteria</taxon>
        <taxon>Pseudomonadati</taxon>
        <taxon>Thermodesulfobacteriota</taxon>
        <taxon>Desulfobacteria</taxon>
        <taxon>Desulfobacterales</taxon>
        <taxon>Desulfatirhabdiaceae</taxon>
        <taxon>Desulfatirhabdium</taxon>
    </lineage>
</organism>
<evidence type="ECO:0000256" key="8">
    <source>
        <dbReference type="PROSITE-ProRule" id="PRU00284"/>
    </source>
</evidence>
<dbReference type="PANTHER" id="PTHR43531">
    <property type="entry name" value="PROTEIN ICFG"/>
    <property type="match status" value="1"/>
</dbReference>
<protein>
    <recommendedName>
        <fullName evidence="11">Methyl-accepting transducer domain-containing protein</fullName>
    </recommendedName>
</protein>
<dbReference type="InterPro" id="IPR004090">
    <property type="entry name" value="Chemotax_Me-accpt_rcpt"/>
</dbReference>
<keyword evidence="4 10" id="KW-0812">Transmembrane</keyword>
<evidence type="ECO:0000259" key="11">
    <source>
        <dbReference type="PROSITE" id="PS50111"/>
    </source>
</evidence>
<gene>
    <name evidence="12" type="ORF">ENS29_14385</name>
</gene>
<evidence type="ECO:0000313" key="12">
    <source>
        <dbReference type="EMBL" id="HGU34014.1"/>
    </source>
</evidence>
<evidence type="ECO:0000256" key="4">
    <source>
        <dbReference type="ARBA" id="ARBA00022692"/>
    </source>
</evidence>
<proteinExistence type="inferred from homology"/>
<evidence type="ECO:0000256" key="2">
    <source>
        <dbReference type="ARBA" id="ARBA00022475"/>
    </source>
</evidence>
<dbReference type="SUPFAM" id="SSF58104">
    <property type="entry name" value="Methyl-accepting chemotaxis protein (MCP) signaling domain"/>
    <property type="match status" value="1"/>
</dbReference>
<comment type="caution">
    <text evidence="12">The sequence shown here is derived from an EMBL/GenBank/DDBJ whole genome shotgun (WGS) entry which is preliminary data.</text>
</comment>
<dbReference type="GO" id="GO:0006935">
    <property type="term" value="P:chemotaxis"/>
    <property type="evidence" value="ECO:0007669"/>
    <property type="project" value="UniProtKB-KW"/>
</dbReference>
<evidence type="ECO:0000256" key="5">
    <source>
        <dbReference type="ARBA" id="ARBA00022989"/>
    </source>
</evidence>
<dbReference type="CDD" id="cd12914">
    <property type="entry name" value="PDC1_DGC_like"/>
    <property type="match status" value="1"/>
</dbReference>
<dbReference type="PANTHER" id="PTHR43531:SF11">
    <property type="entry name" value="METHYL-ACCEPTING CHEMOTAXIS PROTEIN 3"/>
    <property type="match status" value="1"/>
</dbReference>
<keyword evidence="5 10" id="KW-1133">Transmembrane helix</keyword>
<dbReference type="GO" id="GO:0005886">
    <property type="term" value="C:plasma membrane"/>
    <property type="evidence" value="ECO:0007669"/>
    <property type="project" value="UniProtKB-SubCell"/>
</dbReference>
<name>A0A7C4VZG8_9BACT</name>
<dbReference type="SMART" id="SM00283">
    <property type="entry name" value="MA"/>
    <property type="match status" value="1"/>
</dbReference>
<dbReference type="SUPFAM" id="SSF103190">
    <property type="entry name" value="Sensory domain-like"/>
    <property type="match status" value="1"/>
</dbReference>
<keyword evidence="3" id="KW-0145">Chemotaxis</keyword>
<accession>A0A7C4VZG8</accession>
<feature type="region of interest" description="Disordered" evidence="9">
    <location>
        <begin position="352"/>
        <end position="373"/>
    </location>
</feature>
<feature type="transmembrane region" description="Helical" evidence="10">
    <location>
        <begin position="309"/>
        <end position="327"/>
    </location>
</feature>
<evidence type="ECO:0000256" key="10">
    <source>
        <dbReference type="SAM" id="Phobius"/>
    </source>
</evidence>
<dbReference type="EMBL" id="DSUH01000327">
    <property type="protein sequence ID" value="HGU34014.1"/>
    <property type="molecule type" value="Genomic_DNA"/>
</dbReference>
<dbReference type="AlphaFoldDB" id="A0A7C4VZG8"/>
<reference evidence="12" key="1">
    <citation type="journal article" date="2020" name="mSystems">
        <title>Genome- and Community-Level Interaction Insights into Carbon Utilization and Element Cycling Functions of Hydrothermarchaeota in Hydrothermal Sediment.</title>
        <authorList>
            <person name="Zhou Z."/>
            <person name="Liu Y."/>
            <person name="Xu W."/>
            <person name="Pan J."/>
            <person name="Luo Z.H."/>
            <person name="Li M."/>
        </authorList>
    </citation>
    <scope>NUCLEOTIDE SEQUENCE [LARGE SCALE GENOMIC DNA]</scope>
    <source>
        <strain evidence="12">SpSt-477</strain>
    </source>
</reference>
<dbReference type="Gene3D" id="3.30.450.20">
    <property type="entry name" value="PAS domain"/>
    <property type="match status" value="1"/>
</dbReference>
<comment type="similarity">
    <text evidence="7">Belongs to the methyl-accepting chemotaxis (MCP) protein family.</text>
</comment>
<dbReference type="InterPro" id="IPR033479">
    <property type="entry name" value="dCache_1"/>
</dbReference>
<dbReference type="Pfam" id="PF02743">
    <property type="entry name" value="dCache_1"/>
    <property type="match status" value="1"/>
</dbReference>
<keyword evidence="6 10" id="KW-0472">Membrane</keyword>
<evidence type="ECO:0000256" key="3">
    <source>
        <dbReference type="ARBA" id="ARBA00022500"/>
    </source>
</evidence>
<dbReference type="Gene3D" id="1.10.287.950">
    <property type="entry name" value="Methyl-accepting chemotaxis protein"/>
    <property type="match status" value="1"/>
</dbReference>
<dbReference type="InterPro" id="IPR004089">
    <property type="entry name" value="MCPsignal_dom"/>
</dbReference>
<evidence type="ECO:0000256" key="1">
    <source>
        <dbReference type="ARBA" id="ARBA00004651"/>
    </source>
</evidence>
<dbReference type="InterPro" id="IPR029151">
    <property type="entry name" value="Sensor-like_sf"/>
</dbReference>